<name>A0A8J2IU74_FUSEQ</name>
<dbReference type="Pfam" id="PF05592">
    <property type="entry name" value="Bac_rhamnosid"/>
    <property type="match status" value="1"/>
</dbReference>
<dbReference type="PANTHER" id="PTHR33307:SF6">
    <property type="entry name" value="ALPHA-RHAMNOSIDASE (EUROFUNG)-RELATED"/>
    <property type="match status" value="1"/>
</dbReference>
<dbReference type="Pfam" id="PF17389">
    <property type="entry name" value="Bac_rhamnosid6H"/>
    <property type="match status" value="1"/>
</dbReference>
<comment type="caution">
    <text evidence="6">The sequence shown here is derived from an EMBL/GenBank/DDBJ whole genome shotgun (WGS) entry which is preliminary data.</text>
</comment>
<dbReference type="Proteomes" id="UP000693738">
    <property type="component" value="Unassembled WGS sequence"/>
</dbReference>
<dbReference type="PIRSF" id="PIRSF010631">
    <property type="entry name" value="A-rhamnsds"/>
    <property type="match status" value="1"/>
</dbReference>
<dbReference type="InterPro" id="IPR013737">
    <property type="entry name" value="Bac_rhamnosid_N"/>
</dbReference>
<dbReference type="InterPro" id="IPR035398">
    <property type="entry name" value="Bac_rhamnosid_C"/>
</dbReference>
<proteinExistence type="predicted"/>
<reference evidence="6" key="1">
    <citation type="submission" date="2021-05" db="EMBL/GenBank/DDBJ databases">
        <authorList>
            <person name="Khan N."/>
        </authorList>
    </citation>
    <scope>NUCLEOTIDE SEQUENCE</scope>
</reference>
<protein>
    <recommendedName>
        <fullName evidence="8">Alpha-L-rhamnosidase</fullName>
    </recommendedName>
</protein>
<feature type="domain" description="Alpha-L-rhamnosidase concanavalin-like" evidence="2">
    <location>
        <begin position="331"/>
        <end position="431"/>
    </location>
</feature>
<evidence type="ECO:0000259" key="5">
    <source>
        <dbReference type="Pfam" id="PF17390"/>
    </source>
</evidence>
<dbReference type="EMBL" id="CAJSTJ010000136">
    <property type="protein sequence ID" value="CAG7560644.1"/>
    <property type="molecule type" value="Genomic_DNA"/>
</dbReference>
<evidence type="ECO:0000256" key="1">
    <source>
        <dbReference type="ARBA" id="ARBA00022801"/>
    </source>
</evidence>
<sequence length="877" mass="96912">MADLAISTVLFEHHRQAFGIAETKPRITWRFEGTVSNWEQNAYDIEVARNGPKADKTSLFSFNSSSSLYVPWPDKELAESEAASVRVRAHGNDGLSTPWSDWANVETGLLSEDSWVGAVPITADVFEQSNNTAKRPIYFRRDFLVPQSAIASARLYITALGIYEAEINGHRVGDLVLAPGWQSYNHRHVYDSYDVTSLIKRGKNAIGVVVGEGWFLGRLGPESVRDNYGDSIGLFNKLVVTLKDGRKVTVGTDGTWMASGGPIVSGEIYDGETYDARLAKQIQGWSTAAFAAKAKAWRKVRMLPPLKGKLTPPDQPGIRRIEEREAERIFKSPSGKTIIDFGQNVVGWLRVRVDGPANTNITFRHAEVLVNGELALKPLRTAKATDIIILSGDGPITWEPKFTFHGFRYAQVDGWPKNKPLKGSIKAVVVHTDLEETGWFECSNQALDRLHSNVRWSMKGNFLSIPMDCPQRDERLGWTGDAHLFGPTANYLYNTAGFWRGWHKDLASEATADGSMVPRWYTPMLQGPTNQPIATAVWGDVAVGNPWNIYQSFGDKGVLQEHLAQGVGWLDKGIYRNEVGLWNQQTYQYGDWLDPKSPPDDPGQATTHKFLVADAYLVRMTEIMSQITASLGERALSEKYASQHASLKAQFQKAWMNGEGALANRTQTAYSLAISFGLLGDGTMRKTAAQTLHDIVAANDYLIGTGFAGTPALSDALRSINATEDFYRILLQTKVPSWLYQVEMGATTIWERWDSMLSDGQLNPGEMTSFNHYAYGSVAQFLHETVGGIAPDKDSPGYKTVVVAPIPGGGITSVTTKHLGPYGMIEVSWSIKKGTGFSLQVKVPPNSKAVVKMPYSKRVIEIGSGLHRFVDSEHQLI</sequence>
<feature type="domain" description="Alpha-L-rhamnosidase C-terminal" evidence="5">
    <location>
        <begin position="788"/>
        <end position="859"/>
    </location>
</feature>
<keyword evidence="1" id="KW-0378">Hydrolase</keyword>
<dbReference type="GO" id="GO:0016787">
    <property type="term" value="F:hydrolase activity"/>
    <property type="evidence" value="ECO:0007669"/>
    <property type="project" value="UniProtKB-KW"/>
</dbReference>
<accession>A0A8J2IU74</accession>
<evidence type="ECO:0000313" key="6">
    <source>
        <dbReference type="EMBL" id="CAG7560644.1"/>
    </source>
</evidence>
<dbReference type="InterPro" id="IPR016007">
    <property type="entry name" value="Alpha_rhamnosid"/>
</dbReference>
<dbReference type="PANTHER" id="PTHR33307">
    <property type="entry name" value="ALPHA-RHAMNOSIDASE (EUROFUNG)"/>
    <property type="match status" value="1"/>
</dbReference>
<dbReference type="Pfam" id="PF17390">
    <property type="entry name" value="Bac_rhamnosid_C"/>
    <property type="match status" value="1"/>
</dbReference>
<dbReference type="Pfam" id="PF25788">
    <property type="entry name" value="Ig_Rha78A_N"/>
    <property type="match status" value="1"/>
</dbReference>
<dbReference type="AlphaFoldDB" id="A0A8J2IU74"/>
<evidence type="ECO:0000259" key="2">
    <source>
        <dbReference type="Pfam" id="PF05592"/>
    </source>
</evidence>
<evidence type="ECO:0000259" key="3">
    <source>
        <dbReference type="Pfam" id="PF08531"/>
    </source>
</evidence>
<dbReference type="Pfam" id="PF08531">
    <property type="entry name" value="Bac_rhamnosid_N"/>
    <property type="match status" value="1"/>
</dbReference>
<gene>
    <name evidence="6" type="ORF">FEQUK3_LOCUS6322</name>
</gene>
<dbReference type="InterPro" id="IPR008902">
    <property type="entry name" value="Rhamnosid_concanavalin"/>
</dbReference>
<evidence type="ECO:0000313" key="7">
    <source>
        <dbReference type="Proteomes" id="UP000693738"/>
    </source>
</evidence>
<dbReference type="InterPro" id="IPR035396">
    <property type="entry name" value="Bac_rhamnosid6H"/>
</dbReference>
<feature type="domain" description="Bacterial alpha-L-rhamnosidase N-terminal" evidence="3">
    <location>
        <begin position="149"/>
        <end position="321"/>
    </location>
</feature>
<evidence type="ECO:0008006" key="8">
    <source>
        <dbReference type="Google" id="ProtNLM"/>
    </source>
</evidence>
<feature type="domain" description="Alpha-L-rhamnosidase six-hairpin glycosidase" evidence="4">
    <location>
        <begin position="435"/>
        <end position="786"/>
    </location>
</feature>
<organism evidence="6 7">
    <name type="scientific">Fusarium equiseti</name>
    <name type="common">Fusarium scirpi</name>
    <dbReference type="NCBI Taxonomy" id="61235"/>
    <lineage>
        <taxon>Eukaryota</taxon>
        <taxon>Fungi</taxon>
        <taxon>Dikarya</taxon>
        <taxon>Ascomycota</taxon>
        <taxon>Pezizomycotina</taxon>
        <taxon>Sordariomycetes</taxon>
        <taxon>Hypocreomycetidae</taxon>
        <taxon>Hypocreales</taxon>
        <taxon>Nectriaceae</taxon>
        <taxon>Fusarium</taxon>
        <taxon>Fusarium incarnatum-equiseti species complex</taxon>
    </lineage>
</organism>
<evidence type="ECO:0000259" key="4">
    <source>
        <dbReference type="Pfam" id="PF17389"/>
    </source>
</evidence>